<dbReference type="InterPro" id="IPR036900">
    <property type="entry name" value="A-D-PHexomutase_C_sf"/>
</dbReference>
<comment type="cofactor">
    <cofactor evidence="9">
        <name>Mg(2+)</name>
        <dbReference type="ChEBI" id="CHEBI:18420"/>
    </cofactor>
    <text evidence="9">Binds 1 Mg(2+) ion per subunit.</text>
</comment>
<dbReference type="HAMAP" id="MF_01554_B">
    <property type="entry name" value="GlmM_B"/>
    <property type="match status" value="1"/>
</dbReference>
<protein>
    <recommendedName>
        <fullName evidence="8 9">Phosphoglucosamine mutase</fullName>
        <ecNumber evidence="7 9">5.4.2.10</ecNumber>
    </recommendedName>
</protein>
<feature type="domain" description="Alpha-D-phosphohexomutase C-terminal" evidence="12">
    <location>
        <begin position="375"/>
        <end position="441"/>
    </location>
</feature>
<dbReference type="FunFam" id="3.40.120.10:FF:000001">
    <property type="entry name" value="Phosphoglucosamine mutase"/>
    <property type="match status" value="1"/>
</dbReference>
<proteinExistence type="inferred from homology"/>
<dbReference type="Pfam" id="PF02879">
    <property type="entry name" value="PGM_PMM_II"/>
    <property type="match status" value="1"/>
</dbReference>
<dbReference type="GO" id="GO:0004615">
    <property type="term" value="F:phosphomannomutase activity"/>
    <property type="evidence" value="ECO:0007669"/>
    <property type="project" value="TreeGrafter"/>
</dbReference>
<keyword evidence="3 9" id="KW-0479">Metal-binding</keyword>
<evidence type="ECO:0000256" key="9">
    <source>
        <dbReference type="HAMAP-Rule" id="MF_01554"/>
    </source>
</evidence>
<dbReference type="InterPro" id="IPR050060">
    <property type="entry name" value="Phosphoglucosamine_mutase"/>
</dbReference>
<dbReference type="InterPro" id="IPR005846">
    <property type="entry name" value="A-D-PHexomutase_a/b/a-III"/>
</dbReference>
<dbReference type="FunFam" id="3.30.310.50:FF:000001">
    <property type="entry name" value="Phosphoglucosamine mutase"/>
    <property type="match status" value="1"/>
</dbReference>
<dbReference type="GO" id="GO:0005975">
    <property type="term" value="P:carbohydrate metabolic process"/>
    <property type="evidence" value="ECO:0007669"/>
    <property type="project" value="InterPro"/>
</dbReference>
<dbReference type="InterPro" id="IPR005843">
    <property type="entry name" value="A-D-PHexomutase_C"/>
</dbReference>
<organism evidence="16 17">
    <name type="scientific">Geodermatophilus tzadiensis</name>
    <dbReference type="NCBI Taxonomy" id="1137988"/>
    <lineage>
        <taxon>Bacteria</taxon>
        <taxon>Bacillati</taxon>
        <taxon>Actinomycetota</taxon>
        <taxon>Actinomycetes</taxon>
        <taxon>Geodermatophilales</taxon>
        <taxon>Geodermatophilaceae</taxon>
        <taxon>Geodermatophilus</taxon>
    </lineage>
</organism>
<comment type="similarity">
    <text evidence="1 9 10">Belongs to the phosphohexose mutase family.</text>
</comment>
<evidence type="ECO:0000256" key="4">
    <source>
        <dbReference type="ARBA" id="ARBA00022842"/>
    </source>
</evidence>
<dbReference type="Pfam" id="PF02880">
    <property type="entry name" value="PGM_PMM_III"/>
    <property type="match status" value="1"/>
</dbReference>
<evidence type="ECO:0000256" key="8">
    <source>
        <dbReference type="ARBA" id="ARBA00068193"/>
    </source>
</evidence>
<dbReference type="NCBIfam" id="TIGR01455">
    <property type="entry name" value="glmM"/>
    <property type="match status" value="1"/>
</dbReference>
<dbReference type="InterPro" id="IPR005845">
    <property type="entry name" value="A-D-PHexomutase_a/b/a-II"/>
</dbReference>
<dbReference type="GO" id="GO:0000287">
    <property type="term" value="F:magnesium ion binding"/>
    <property type="evidence" value="ECO:0007669"/>
    <property type="project" value="UniProtKB-UniRule"/>
</dbReference>
<dbReference type="PANTHER" id="PTHR42946">
    <property type="entry name" value="PHOSPHOHEXOSE MUTASE"/>
    <property type="match status" value="1"/>
</dbReference>
<dbReference type="Gene3D" id="3.30.310.50">
    <property type="entry name" value="Alpha-D-phosphohexomutase, C-terminal domain"/>
    <property type="match status" value="1"/>
</dbReference>
<comment type="caution">
    <text evidence="16">The sequence shown here is derived from an EMBL/GenBank/DDBJ whole genome shotgun (WGS) entry which is preliminary data.</text>
</comment>
<dbReference type="CDD" id="cd05802">
    <property type="entry name" value="GlmM"/>
    <property type="match status" value="1"/>
</dbReference>
<dbReference type="InterPro" id="IPR016055">
    <property type="entry name" value="A-D-PHexomutase_a/b/a-I/II/III"/>
</dbReference>
<dbReference type="InterPro" id="IPR006352">
    <property type="entry name" value="GlmM_bact"/>
</dbReference>
<feature type="binding site" evidence="9">
    <location>
        <position position="246"/>
    </location>
    <ligand>
        <name>Mg(2+)</name>
        <dbReference type="ChEBI" id="CHEBI:18420"/>
    </ligand>
</feature>
<reference evidence="16 17" key="1">
    <citation type="submission" date="2018-03" db="EMBL/GenBank/DDBJ databases">
        <title>Genomic Encyclopedia of Archaeal and Bacterial Type Strains, Phase II (KMG-II): from individual species to whole genera.</title>
        <authorList>
            <person name="Goeker M."/>
        </authorList>
    </citation>
    <scope>NUCLEOTIDE SEQUENCE [LARGE SCALE GENOMIC DNA]</scope>
    <source>
        <strain evidence="16 17">DSM 45416</strain>
    </source>
</reference>
<evidence type="ECO:0000256" key="6">
    <source>
        <dbReference type="ARBA" id="ARBA00050364"/>
    </source>
</evidence>
<dbReference type="PANTHER" id="PTHR42946:SF1">
    <property type="entry name" value="PHOSPHOGLUCOMUTASE (ALPHA-D-GLUCOSE-1,6-BISPHOSPHATE-DEPENDENT)"/>
    <property type="match status" value="1"/>
</dbReference>
<evidence type="ECO:0000256" key="10">
    <source>
        <dbReference type="RuleBase" id="RU004326"/>
    </source>
</evidence>
<evidence type="ECO:0000259" key="13">
    <source>
        <dbReference type="Pfam" id="PF02878"/>
    </source>
</evidence>
<comment type="function">
    <text evidence="9 11">Catalyzes the conversion of glucosamine-6-phosphate to glucosamine-1-phosphate.</text>
</comment>
<feature type="domain" description="Alpha-D-phosphohexomutase alpha/beta/alpha" evidence="14">
    <location>
        <begin position="160"/>
        <end position="255"/>
    </location>
</feature>
<gene>
    <name evidence="9" type="primary">glmM</name>
    <name evidence="16" type="ORF">LY71_101379</name>
</gene>
<feature type="domain" description="Alpha-D-phosphohexomutase alpha/beta/alpha" evidence="15">
    <location>
        <begin position="259"/>
        <end position="369"/>
    </location>
</feature>
<evidence type="ECO:0000256" key="11">
    <source>
        <dbReference type="RuleBase" id="RU004327"/>
    </source>
</evidence>
<dbReference type="InterPro" id="IPR005844">
    <property type="entry name" value="A-D-PHexomutase_a/b/a-I"/>
</dbReference>
<keyword evidence="5 9" id="KW-0413">Isomerase</keyword>
<evidence type="ECO:0000256" key="2">
    <source>
        <dbReference type="ARBA" id="ARBA00022553"/>
    </source>
</evidence>
<comment type="catalytic activity">
    <reaction evidence="6 9 11">
        <text>alpha-D-glucosamine 1-phosphate = D-glucosamine 6-phosphate</text>
        <dbReference type="Rhea" id="RHEA:23424"/>
        <dbReference type="ChEBI" id="CHEBI:58516"/>
        <dbReference type="ChEBI" id="CHEBI:58725"/>
        <dbReference type="EC" id="5.4.2.10"/>
    </reaction>
</comment>
<dbReference type="EC" id="5.4.2.10" evidence="7 9"/>
<dbReference type="GO" id="GO:0006048">
    <property type="term" value="P:UDP-N-acetylglucosamine biosynthetic process"/>
    <property type="evidence" value="ECO:0007669"/>
    <property type="project" value="TreeGrafter"/>
</dbReference>
<evidence type="ECO:0000313" key="16">
    <source>
        <dbReference type="EMBL" id="PRY52007.1"/>
    </source>
</evidence>
<accession>A0A2T0U260</accession>
<dbReference type="FunFam" id="3.40.120.10:FF:000002">
    <property type="entry name" value="Phosphoglucosamine mutase"/>
    <property type="match status" value="1"/>
</dbReference>
<evidence type="ECO:0000259" key="12">
    <source>
        <dbReference type="Pfam" id="PF00408"/>
    </source>
</evidence>
<evidence type="ECO:0000259" key="14">
    <source>
        <dbReference type="Pfam" id="PF02879"/>
    </source>
</evidence>
<dbReference type="RefSeq" id="WP_106275265.1">
    <property type="nucleotide sequence ID" value="NZ_PVTG01000001.1"/>
</dbReference>
<feature type="domain" description="Alpha-D-phosphohexomutase alpha/beta/alpha" evidence="13">
    <location>
        <begin position="3"/>
        <end position="135"/>
    </location>
</feature>
<dbReference type="SUPFAM" id="SSF55957">
    <property type="entry name" value="Phosphoglucomutase, C-terminal domain"/>
    <property type="match status" value="1"/>
</dbReference>
<dbReference type="Pfam" id="PF02878">
    <property type="entry name" value="PGM_PMM_I"/>
    <property type="match status" value="1"/>
</dbReference>
<dbReference type="GO" id="GO:0005829">
    <property type="term" value="C:cytosol"/>
    <property type="evidence" value="ECO:0007669"/>
    <property type="project" value="TreeGrafter"/>
</dbReference>
<feature type="active site" description="Phosphoserine intermediate" evidence="9">
    <location>
        <position position="102"/>
    </location>
</feature>
<feature type="binding site" evidence="9">
    <location>
        <position position="242"/>
    </location>
    <ligand>
        <name>Mg(2+)</name>
        <dbReference type="ChEBI" id="CHEBI:18420"/>
    </ligand>
</feature>
<evidence type="ECO:0000256" key="7">
    <source>
        <dbReference type="ARBA" id="ARBA00066330"/>
    </source>
</evidence>
<evidence type="ECO:0000256" key="3">
    <source>
        <dbReference type="ARBA" id="ARBA00022723"/>
    </source>
</evidence>
<dbReference type="Proteomes" id="UP000239210">
    <property type="component" value="Unassembled WGS sequence"/>
</dbReference>
<evidence type="ECO:0000259" key="15">
    <source>
        <dbReference type="Pfam" id="PF02880"/>
    </source>
</evidence>
<dbReference type="OrthoDB" id="9803322at2"/>
<keyword evidence="2 9" id="KW-0597">Phosphoprotein</keyword>
<dbReference type="EMBL" id="PVTG01000001">
    <property type="protein sequence ID" value="PRY52007.1"/>
    <property type="molecule type" value="Genomic_DNA"/>
</dbReference>
<dbReference type="PRINTS" id="PR00509">
    <property type="entry name" value="PGMPMM"/>
</dbReference>
<keyword evidence="4 9" id="KW-0460">Magnesium</keyword>
<dbReference type="Gene3D" id="3.40.120.10">
    <property type="entry name" value="Alpha-D-Glucose-1,6-Bisphosphate, subunit A, domain 3"/>
    <property type="match status" value="3"/>
</dbReference>
<evidence type="ECO:0000256" key="1">
    <source>
        <dbReference type="ARBA" id="ARBA00010231"/>
    </source>
</evidence>
<name>A0A2T0U260_9ACTN</name>
<dbReference type="PROSITE" id="PS00710">
    <property type="entry name" value="PGM_PMM"/>
    <property type="match status" value="1"/>
</dbReference>
<keyword evidence="17" id="KW-1185">Reference proteome</keyword>
<feature type="binding site" description="via phosphate group" evidence="9">
    <location>
        <position position="102"/>
    </location>
    <ligand>
        <name>Mg(2+)</name>
        <dbReference type="ChEBI" id="CHEBI:18420"/>
    </ligand>
</feature>
<evidence type="ECO:0000313" key="17">
    <source>
        <dbReference type="Proteomes" id="UP000239210"/>
    </source>
</evidence>
<dbReference type="GO" id="GO:0008966">
    <property type="term" value="F:phosphoglucosamine mutase activity"/>
    <property type="evidence" value="ECO:0007669"/>
    <property type="project" value="UniProtKB-UniRule"/>
</dbReference>
<dbReference type="InterPro" id="IPR016066">
    <property type="entry name" value="A-D-PHexomutase_CS"/>
</dbReference>
<comment type="PTM">
    <text evidence="9">Activated by phosphorylation.</text>
</comment>
<dbReference type="Pfam" id="PF00408">
    <property type="entry name" value="PGM_PMM_IV"/>
    <property type="match status" value="1"/>
</dbReference>
<dbReference type="InterPro" id="IPR005841">
    <property type="entry name" value="Alpha-D-phosphohexomutase_SF"/>
</dbReference>
<evidence type="ECO:0000256" key="5">
    <source>
        <dbReference type="ARBA" id="ARBA00023235"/>
    </source>
</evidence>
<feature type="binding site" evidence="9">
    <location>
        <position position="244"/>
    </location>
    <ligand>
        <name>Mg(2+)</name>
        <dbReference type="ChEBI" id="CHEBI:18420"/>
    </ligand>
</feature>
<sequence>MGRLFGTDGVRGRANADLTPELALSVARAAAGVLADRGGTSRPVAVVGRDPRASGEMLEAAVVAGLASAGAEVLRVGVLPTPAVAFLTASTDADLGVMISASHNPMPDNGIKLFSRGGHKLPDAVEAAIEQTVLTGDGAGHRPTGADVGRVRDLPGGAADYAAHLLSTLPAPVEGLRLVVDCAHGSAATCAPDVYRRAGAEVTVIGGEPDGWNTNDGVGSTHLGPLTEAVRAQGADLGIAHDGDADRCLAVTAEGQVVDGDAILAVCALGLKERGELTQDTVVATVMSNLGFHHAMRDAGIAVHTTAVGDRYVLEALRARGLSLGGEQSGHLVFLDHATTGDGLLTGLALLSRMSVTGASLAELASVVQRLPQTLVNVPVRDRIAVAEDEEVAAAVNAAETELGDDGRVLLRPSGTEQLVRVMVEAPTQEQADAIATRLAEVVSAVG</sequence>
<dbReference type="GO" id="GO:0009252">
    <property type="term" value="P:peptidoglycan biosynthetic process"/>
    <property type="evidence" value="ECO:0007669"/>
    <property type="project" value="TreeGrafter"/>
</dbReference>
<dbReference type="SUPFAM" id="SSF53738">
    <property type="entry name" value="Phosphoglucomutase, first 3 domains"/>
    <property type="match status" value="3"/>
</dbReference>
<dbReference type="AlphaFoldDB" id="A0A2T0U260"/>
<feature type="modified residue" description="Phosphoserine" evidence="9">
    <location>
        <position position="102"/>
    </location>
</feature>